<dbReference type="PANTHER" id="PTHR31147">
    <property type="entry name" value="ACYL TRANSFERASE 4"/>
    <property type="match status" value="1"/>
</dbReference>
<evidence type="ECO:0000256" key="2">
    <source>
        <dbReference type="ARBA" id="ARBA00022679"/>
    </source>
</evidence>
<protein>
    <submittedName>
        <fullName evidence="3">OLC1v1015380C1</fullName>
    </submittedName>
</protein>
<dbReference type="Proteomes" id="UP001161247">
    <property type="component" value="Chromosome 8"/>
</dbReference>
<dbReference type="Pfam" id="PF02458">
    <property type="entry name" value="Transferase"/>
    <property type="match status" value="1"/>
</dbReference>
<evidence type="ECO:0000313" key="4">
    <source>
        <dbReference type="Proteomes" id="UP001161247"/>
    </source>
</evidence>
<dbReference type="InterPro" id="IPR023213">
    <property type="entry name" value="CAT-like_dom_sf"/>
</dbReference>
<dbReference type="AlphaFoldDB" id="A0AAV1E5H1"/>
<reference evidence="3" key="1">
    <citation type="submission" date="2023-03" db="EMBL/GenBank/DDBJ databases">
        <authorList>
            <person name="Julca I."/>
        </authorList>
    </citation>
    <scope>NUCLEOTIDE SEQUENCE</scope>
</reference>
<keyword evidence="4" id="KW-1185">Reference proteome</keyword>
<dbReference type="Gene3D" id="3.30.559.10">
    <property type="entry name" value="Chloramphenicol acetyltransferase-like domain"/>
    <property type="match status" value="2"/>
</dbReference>
<gene>
    <name evidence="3" type="ORF">OLC1_LOCUS21320</name>
</gene>
<proteinExistence type="inferred from homology"/>
<dbReference type="InterPro" id="IPR050898">
    <property type="entry name" value="Plant_acyltransferase"/>
</dbReference>
<comment type="similarity">
    <text evidence="1">Belongs to the plant acyltransferase family.</text>
</comment>
<dbReference type="PANTHER" id="PTHR31147:SF66">
    <property type="entry name" value="OS05G0315700 PROTEIN"/>
    <property type="match status" value="1"/>
</dbReference>
<dbReference type="EMBL" id="OX459125">
    <property type="protein sequence ID" value="CAI9114622.1"/>
    <property type="molecule type" value="Genomic_DNA"/>
</dbReference>
<accession>A0AAV1E5H1</accession>
<name>A0AAV1E5H1_OLDCO</name>
<evidence type="ECO:0000256" key="1">
    <source>
        <dbReference type="ARBA" id="ARBA00009861"/>
    </source>
</evidence>
<evidence type="ECO:0000313" key="3">
    <source>
        <dbReference type="EMBL" id="CAI9114622.1"/>
    </source>
</evidence>
<keyword evidence="2" id="KW-0808">Transferase</keyword>
<sequence>MGSASPLKGFTVRRKNHELVRPARPTPIETKPLSDIDDQDGVRFHISNIHFYRKRPTVVGGGNDDPAKVIKAALAETLVYYYPFAGRLREEAGRKLVVDCTGEGVLFAEADADVTLDDFGEELQPPFRGLDELLFNVPDNCGILYSPLLFIQVTRLRCGGFVLTYILNHTMADGAGMVQFMSAVAEIARGASAPSVTPVWMRHLLRARDPPRITCAHPEYDPIPDTSKPILLPLEHMVCRSFFFSQAEISALRSSLPPHLRSKCSNFEILSACLWRCRTAALQLEPDQQVRLLCIINARSKFKPFPRGYYGNVLATPAAVTTARKLVNNPLAYAAELVMKAKSEVTEEYMQSNADLVVLRGRPSVNLATAYMVSDLTRSGFDEVDFGWGKPIFAGPAISMNPVVGVIGFYIPKKNSKGVNGMVVPVCLPEFAMQRFIDQIEMILSKVESEGDEGDNDFSLNLRSAL</sequence>
<dbReference type="GO" id="GO:0016740">
    <property type="term" value="F:transferase activity"/>
    <property type="evidence" value="ECO:0007669"/>
    <property type="project" value="UniProtKB-KW"/>
</dbReference>
<organism evidence="3 4">
    <name type="scientific">Oldenlandia corymbosa var. corymbosa</name>
    <dbReference type="NCBI Taxonomy" id="529605"/>
    <lineage>
        <taxon>Eukaryota</taxon>
        <taxon>Viridiplantae</taxon>
        <taxon>Streptophyta</taxon>
        <taxon>Embryophyta</taxon>
        <taxon>Tracheophyta</taxon>
        <taxon>Spermatophyta</taxon>
        <taxon>Magnoliopsida</taxon>
        <taxon>eudicotyledons</taxon>
        <taxon>Gunneridae</taxon>
        <taxon>Pentapetalae</taxon>
        <taxon>asterids</taxon>
        <taxon>lamiids</taxon>
        <taxon>Gentianales</taxon>
        <taxon>Rubiaceae</taxon>
        <taxon>Rubioideae</taxon>
        <taxon>Spermacoceae</taxon>
        <taxon>Hedyotis-Oldenlandia complex</taxon>
        <taxon>Oldenlandia</taxon>
    </lineage>
</organism>